<reference evidence="1 2" key="1">
    <citation type="submission" date="2018-03" db="EMBL/GenBank/DDBJ databases">
        <authorList>
            <person name="Dailey F.E."/>
        </authorList>
    </citation>
    <scope>NUCLEOTIDE SEQUENCE [LARGE SCALE GENOMIC DNA]</scope>
    <source>
        <strain evidence="1 2">CW7</strain>
        <plasmid evidence="1 2">pWMBT7</plasmid>
    </source>
</reference>
<evidence type="ECO:0000313" key="1">
    <source>
        <dbReference type="EMBL" id="PTA51841.1"/>
    </source>
</evidence>
<evidence type="ECO:0000313" key="2">
    <source>
        <dbReference type="Proteomes" id="UP000240506"/>
    </source>
</evidence>
<gene>
    <name evidence="1" type="ORF">C9I43_00460</name>
</gene>
<geneLocation type="plasmid" evidence="1 2">
    <name>pWMBT7</name>
</geneLocation>
<keyword evidence="2" id="KW-1185">Reference proteome</keyword>
<sequence>MCWKLIVIEVWIMKVKLTKDDIELISKALIRLRWDIEKSEGQNAEFQKCASLADRLACNHDGGELNFLSPPKTD</sequence>
<protein>
    <submittedName>
        <fullName evidence="1">Uncharacterized protein</fullName>
    </submittedName>
</protein>
<name>A0ABX5HZ42_9GAMM</name>
<reference evidence="1 2" key="2">
    <citation type="submission" date="2018-04" db="EMBL/GenBank/DDBJ databases">
        <title>Genomic sequence of a freshwater isolate of Shewanella morhuae.</title>
        <authorList>
            <person name="Castillo D.E."/>
            <person name="Gram L."/>
        </authorList>
    </citation>
    <scope>NUCLEOTIDE SEQUENCE [LARGE SCALE GENOMIC DNA]</scope>
    <source>
        <strain evidence="1 2">CW7</strain>
        <plasmid evidence="1 2">pWMBT7</plasmid>
    </source>
</reference>
<organism evidence="1 2">
    <name type="scientific">Shewanella morhuae</name>
    <dbReference type="NCBI Taxonomy" id="365591"/>
    <lineage>
        <taxon>Bacteria</taxon>
        <taxon>Pseudomonadati</taxon>
        <taxon>Pseudomonadota</taxon>
        <taxon>Gammaproteobacteria</taxon>
        <taxon>Alteromonadales</taxon>
        <taxon>Shewanellaceae</taxon>
        <taxon>Shewanella</taxon>
    </lineage>
</organism>
<dbReference type="Proteomes" id="UP000240506">
    <property type="component" value="Plasmid pWMBT7"/>
</dbReference>
<keyword evidence="1" id="KW-0614">Plasmid</keyword>
<comment type="caution">
    <text evidence="1">The sequence shown here is derived from an EMBL/GenBank/DDBJ whole genome shotgun (WGS) entry which is preliminary data.</text>
</comment>
<dbReference type="EMBL" id="PYSG01000001">
    <property type="protein sequence ID" value="PTA51841.1"/>
    <property type="molecule type" value="Genomic_DNA"/>
</dbReference>
<proteinExistence type="predicted"/>
<accession>A0ABX5HZ42</accession>